<proteinExistence type="predicted"/>
<evidence type="ECO:0000313" key="1">
    <source>
        <dbReference type="EMBL" id="SVA87537.1"/>
    </source>
</evidence>
<gene>
    <name evidence="1" type="ORF">METZ01_LOCUS140391</name>
</gene>
<sequence length="56" mass="6261">MTERELANEISELTSTIDQLIRPDIITARARKELGMVIAQPETLLIAVDKAILENL</sequence>
<organism evidence="1">
    <name type="scientific">marine metagenome</name>
    <dbReference type="NCBI Taxonomy" id="408172"/>
    <lineage>
        <taxon>unclassified sequences</taxon>
        <taxon>metagenomes</taxon>
        <taxon>ecological metagenomes</taxon>
    </lineage>
</organism>
<dbReference type="AlphaFoldDB" id="A0A381ZFL2"/>
<reference evidence="1" key="1">
    <citation type="submission" date="2018-05" db="EMBL/GenBank/DDBJ databases">
        <authorList>
            <person name="Lanie J.A."/>
            <person name="Ng W.-L."/>
            <person name="Kazmierczak K.M."/>
            <person name="Andrzejewski T.M."/>
            <person name="Davidsen T.M."/>
            <person name="Wayne K.J."/>
            <person name="Tettelin H."/>
            <person name="Glass J.I."/>
            <person name="Rusch D."/>
            <person name="Podicherti R."/>
            <person name="Tsui H.-C.T."/>
            <person name="Winkler M.E."/>
        </authorList>
    </citation>
    <scope>NUCLEOTIDE SEQUENCE</scope>
</reference>
<name>A0A381ZFL2_9ZZZZ</name>
<protein>
    <submittedName>
        <fullName evidence="1">Uncharacterized protein</fullName>
    </submittedName>
</protein>
<dbReference type="EMBL" id="UINC01020972">
    <property type="protein sequence ID" value="SVA87537.1"/>
    <property type="molecule type" value="Genomic_DNA"/>
</dbReference>
<accession>A0A381ZFL2</accession>